<reference evidence="2" key="1">
    <citation type="submission" date="2023-08" db="EMBL/GenBank/DDBJ databases">
        <authorList>
            <person name="Alioto T."/>
            <person name="Alioto T."/>
            <person name="Gomez Garrido J."/>
        </authorList>
    </citation>
    <scope>NUCLEOTIDE SEQUENCE</scope>
</reference>
<keyword evidence="1" id="KW-0472">Membrane</keyword>
<keyword evidence="1" id="KW-0812">Transmembrane</keyword>
<evidence type="ECO:0000313" key="2">
    <source>
        <dbReference type="EMBL" id="CAI9722344.1"/>
    </source>
</evidence>
<protein>
    <submittedName>
        <fullName evidence="2">Uncharacterized protein</fullName>
    </submittedName>
</protein>
<evidence type="ECO:0000256" key="1">
    <source>
        <dbReference type="SAM" id="Phobius"/>
    </source>
</evidence>
<accession>A0AA36F2R8</accession>
<keyword evidence="1" id="KW-1133">Transmembrane helix</keyword>
<dbReference type="Proteomes" id="UP001162480">
    <property type="component" value="Chromosome 5"/>
</dbReference>
<organism evidence="2 3">
    <name type="scientific">Octopus vulgaris</name>
    <name type="common">Common octopus</name>
    <dbReference type="NCBI Taxonomy" id="6645"/>
    <lineage>
        <taxon>Eukaryota</taxon>
        <taxon>Metazoa</taxon>
        <taxon>Spiralia</taxon>
        <taxon>Lophotrochozoa</taxon>
        <taxon>Mollusca</taxon>
        <taxon>Cephalopoda</taxon>
        <taxon>Coleoidea</taxon>
        <taxon>Octopodiformes</taxon>
        <taxon>Octopoda</taxon>
        <taxon>Incirrata</taxon>
        <taxon>Octopodidae</taxon>
        <taxon>Octopus</taxon>
    </lineage>
</organism>
<dbReference type="EMBL" id="OX597818">
    <property type="protein sequence ID" value="CAI9722344.1"/>
    <property type="molecule type" value="Genomic_DNA"/>
</dbReference>
<feature type="transmembrane region" description="Helical" evidence="1">
    <location>
        <begin position="74"/>
        <end position="96"/>
    </location>
</feature>
<proteinExistence type="predicted"/>
<dbReference type="AlphaFoldDB" id="A0AA36F2R8"/>
<keyword evidence="3" id="KW-1185">Reference proteome</keyword>
<sequence length="152" mass="16617">MLSVQTVVVRNANRSDHVYTDYFNDLNEALQKYEYSLRLSDAIFTKKNSGAYFANLGLINMHTFRLKFRNSTGISISSVIFVVFASTVGAVLDVIVDVPSNFETDAAISTDAACRCCTAALATARFTVAVAAISAPVACDELSLMLLEKQYH</sequence>
<gene>
    <name evidence="2" type="ORF">OCTVUL_1B002792</name>
</gene>
<evidence type="ECO:0000313" key="3">
    <source>
        <dbReference type="Proteomes" id="UP001162480"/>
    </source>
</evidence>
<name>A0AA36F2R8_OCTVU</name>